<accession>A0A1B9BZR9</accession>
<evidence type="ECO:0000259" key="2">
    <source>
        <dbReference type="Pfam" id="PF01695"/>
    </source>
</evidence>
<feature type="domain" description="IstB-like ATP-binding" evidence="2">
    <location>
        <begin position="3"/>
        <end position="60"/>
    </location>
</feature>
<feature type="compositionally biased region" description="Basic and acidic residues" evidence="1">
    <location>
        <begin position="59"/>
        <end position="73"/>
    </location>
</feature>
<dbReference type="Proteomes" id="UP000093129">
    <property type="component" value="Unassembled WGS sequence"/>
</dbReference>
<dbReference type="AlphaFoldDB" id="A0A1B9BZR9"/>
<dbReference type="Gene3D" id="3.40.50.300">
    <property type="entry name" value="P-loop containing nucleotide triphosphate hydrolases"/>
    <property type="match status" value="1"/>
</dbReference>
<gene>
    <name evidence="3" type="ORF">BBC27_09075</name>
</gene>
<feature type="region of interest" description="Disordered" evidence="1">
    <location>
        <begin position="59"/>
        <end position="80"/>
    </location>
</feature>
<dbReference type="RefSeq" id="WP_065413049.1">
    <property type="nucleotide sequence ID" value="NZ_MASQ01000075.1"/>
</dbReference>
<dbReference type="Pfam" id="PF01695">
    <property type="entry name" value="IstB_IS21"/>
    <property type="match status" value="1"/>
</dbReference>
<dbReference type="EMBL" id="MASQ01000075">
    <property type="protein sequence ID" value="OCB03219.1"/>
    <property type="molecule type" value="Genomic_DNA"/>
</dbReference>
<proteinExistence type="predicted"/>
<dbReference type="GO" id="GO:0005524">
    <property type="term" value="F:ATP binding"/>
    <property type="evidence" value="ECO:0007669"/>
    <property type="project" value="InterPro"/>
</dbReference>
<evidence type="ECO:0000313" key="3">
    <source>
        <dbReference type="EMBL" id="OCB03219.1"/>
    </source>
</evidence>
<sequence>MIILDDRVNQQATLITSQLPVNHWHEYLGEPTLADAVLDGLLQSAHQLDLKGDYSLRHHRDAHEKDQKLTHRDHLSRKWR</sequence>
<dbReference type="InterPro" id="IPR027417">
    <property type="entry name" value="P-loop_NTPase"/>
</dbReference>
<evidence type="ECO:0000313" key="4">
    <source>
        <dbReference type="Proteomes" id="UP000093129"/>
    </source>
</evidence>
<name>A0A1B9BZR9_9PROT</name>
<dbReference type="InterPro" id="IPR002611">
    <property type="entry name" value="IstB_ATP-bd"/>
</dbReference>
<comment type="caution">
    <text evidence="3">The sequence shown here is derived from an EMBL/GenBank/DDBJ whole genome shotgun (WGS) entry which is preliminary data.</text>
</comment>
<evidence type="ECO:0000256" key="1">
    <source>
        <dbReference type="SAM" id="MobiDB-lite"/>
    </source>
</evidence>
<protein>
    <recommendedName>
        <fullName evidence="2">IstB-like ATP-binding domain-containing protein</fullName>
    </recommendedName>
</protein>
<reference evidence="3 4" key="1">
    <citation type="submission" date="2016-07" db="EMBL/GenBank/DDBJ databases">
        <title>Draft genome of a psychrotolerant acidophile Acidithiobacillus ferrivorans strain YL15.</title>
        <authorList>
            <person name="Peng T."/>
            <person name="Ma L."/>
            <person name="Nan M."/>
            <person name="An N."/>
            <person name="Wang M."/>
            <person name="Qiu G."/>
            <person name="Zeng W."/>
        </authorList>
    </citation>
    <scope>NUCLEOTIDE SEQUENCE [LARGE SCALE GENOMIC DNA]</scope>
    <source>
        <strain evidence="3 4">YL15</strain>
    </source>
</reference>
<organism evidence="3 4">
    <name type="scientific">Acidithiobacillus ferrivorans</name>
    <dbReference type="NCBI Taxonomy" id="160808"/>
    <lineage>
        <taxon>Bacteria</taxon>
        <taxon>Pseudomonadati</taxon>
        <taxon>Pseudomonadota</taxon>
        <taxon>Acidithiobacillia</taxon>
        <taxon>Acidithiobacillales</taxon>
        <taxon>Acidithiobacillaceae</taxon>
        <taxon>Acidithiobacillus</taxon>
    </lineage>
</organism>